<proteinExistence type="predicted"/>
<evidence type="ECO:0000313" key="2">
    <source>
        <dbReference type="Proteomes" id="UP000028582"/>
    </source>
</evidence>
<dbReference type="AlphaFoldDB" id="A0A081B306"/>
<gene>
    <name evidence="1" type="ORF">F444_00856</name>
</gene>
<comment type="caution">
    <text evidence="1">The sequence shown here is derived from an EMBL/GenBank/DDBJ whole genome shotgun (WGS) entry which is preliminary data.</text>
</comment>
<accession>A0A081B306</accession>
<organism evidence="1 2">
    <name type="scientific">Phytophthora nicotianae P1976</name>
    <dbReference type="NCBI Taxonomy" id="1317066"/>
    <lineage>
        <taxon>Eukaryota</taxon>
        <taxon>Sar</taxon>
        <taxon>Stramenopiles</taxon>
        <taxon>Oomycota</taxon>
        <taxon>Peronosporomycetes</taxon>
        <taxon>Peronosporales</taxon>
        <taxon>Peronosporaceae</taxon>
        <taxon>Phytophthora</taxon>
    </lineage>
</organism>
<reference evidence="1 2" key="1">
    <citation type="submission" date="2013-11" db="EMBL/GenBank/DDBJ databases">
        <title>The Genome Sequence of Phytophthora parasitica P1976.</title>
        <authorList>
            <consortium name="The Broad Institute Genomics Platform"/>
            <person name="Russ C."/>
            <person name="Tyler B."/>
            <person name="Panabieres F."/>
            <person name="Shan W."/>
            <person name="Tripathy S."/>
            <person name="Grunwald N."/>
            <person name="Machado M."/>
            <person name="Johnson C.S."/>
            <person name="Walker B."/>
            <person name="Young S."/>
            <person name="Zeng Q."/>
            <person name="Gargeya S."/>
            <person name="Fitzgerald M."/>
            <person name="Haas B."/>
            <person name="Abouelleil A."/>
            <person name="Allen A.W."/>
            <person name="Alvarado L."/>
            <person name="Arachchi H.M."/>
            <person name="Berlin A.M."/>
            <person name="Chapman S.B."/>
            <person name="Gainer-Dewar J."/>
            <person name="Goldberg J."/>
            <person name="Griggs A."/>
            <person name="Gujja S."/>
            <person name="Hansen M."/>
            <person name="Howarth C."/>
            <person name="Imamovic A."/>
            <person name="Ireland A."/>
            <person name="Larimer J."/>
            <person name="McCowan C."/>
            <person name="Murphy C."/>
            <person name="Pearson M."/>
            <person name="Poon T.W."/>
            <person name="Priest M."/>
            <person name="Roberts A."/>
            <person name="Saif S."/>
            <person name="Shea T."/>
            <person name="Sisk P."/>
            <person name="Sykes S."/>
            <person name="Wortman J."/>
            <person name="Nusbaum C."/>
            <person name="Birren B."/>
        </authorList>
    </citation>
    <scope>NUCLEOTIDE SEQUENCE [LARGE SCALE GENOMIC DNA]</scope>
    <source>
        <strain evidence="1 2">P1976</strain>
    </source>
</reference>
<sequence length="30" mass="3337">SRICIVLHKRLPALKIRNYIGSIGLSDGWG</sequence>
<dbReference type="EMBL" id="ANJA01000169">
    <property type="protein sequence ID" value="ETO85517.1"/>
    <property type="molecule type" value="Genomic_DNA"/>
</dbReference>
<name>A0A081B306_PHYNI</name>
<evidence type="ECO:0000313" key="1">
    <source>
        <dbReference type="EMBL" id="ETO85517.1"/>
    </source>
</evidence>
<dbReference type="Proteomes" id="UP000028582">
    <property type="component" value="Unassembled WGS sequence"/>
</dbReference>
<feature type="non-terminal residue" evidence="1">
    <location>
        <position position="1"/>
    </location>
</feature>
<protein>
    <submittedName>
        <fullName evidence="1">Uncharacterized protein</fullName>
    </submittedName>
</protein>